<evidence type="ECO:0000313" key="6">
    <source>
        <dbReference type="Proteomes" id="UP000704529"/>
    </source>
</evidence>
<evidence type="ECO:0000313" key="5">
    <source>
        <dbReference type="Proteomes" id="UP000584663"/>
    </source>
</evidence>
<dbReference type="Proteomes" id="UP000704529">
    <property type="component" value="Unassembled WGS sequence"/>
</dbReference>
<dbReference type="Proteomes" id="UP000584663">
    <property type="component" value="Unassembled WGS sequence"/>
</dbReference>
<proteinExistence type="predicted"/>
<dbReference type="AlphaFoldDB" id="A0AA41A213"/>
<reference evidence="3 5" key="1">
    <citation type="submission" date="2020-08" db="EMBL/GenBank/DDBJ databases">
        <title>Genomic Encyclopedia of Type Strains, Phase IV (KMG-IV): sequencing the most valuable type-strain genomes for metagenomic binning, comparative biology and taxonomic classification.</title>
        <authorList>
            <person name="Goeker M."/>
        </authorList>
    </citation>
    <scope>NUCLEOTIDE SEQUENCE [LARGE SCALE GENOMIC DNA]</scope>
    <source>
        <strain evidence="3 5">DSM 14562</strain>
    </source>
</reference>
<keyword evidence="5" id="KW-1185">Reference proteome</keyword>
<comment type="caution">
    <text evidence="4">The sequence shown here is derived from an EMBL/GenBank/DDBJ whole genome shotgun (WGS) entry which is preliminary data.</text>
</comment>
<evidence type="ECO:0000313" key="3">
    <source>
        <dbReference type="EMBL" id="MBB4610952.1"/>
    </source>
</evidence>
<protein>
    <submittedName>
        <fullName evidence="4">DUF5623 domain-containing protein</fullName>
    </submittedName>
</protein>
<gene>
    <name evidence="3" type="ORF">GGQ89_003191</name>
    <name evidence="4" type="ORF">JYA60_11070</name>
</gene>
<evidence type="ECO:0000313" key="4">
    <source>
        <dbReference type="EMBL" id="MBN3558766.1"/>
    </source>
</evidence>
<feature type="domain" description="DUF5623" evidence="2">
    <location>
        <begin position="308"/>
        <end position="426"/>
    </location>
</feature>
<dbReference type="RefSeq" id="WP_184106370.1">
    <property type="nucleotide sequence ID" value="NZ_JACHNX010000016.1"/>
</dbReference>
<dbReference type="EMBL" id="JAFHKU010000130">
    <property type="protein sequence ID" value="MBN3558766.1"/>
    <property type="molecule type" value="Genomic_DNA"/>
</dbReference>
<feature type="region of interest" description="Disordered" evidence="1">
    <location>
        <begin position="153"/>
        <end position="172"/>
    </location>
</feature>
<accession>A0AA41A213</accession>
<dbReference type="Gene3D" id="1.20.1260.40">
    <property type="match status" value="1"/>
</dbReference>
<name>A0AA41A213_9SPHN</name>
<dbReference type="EMBL" id="JACHNX010000016">
    <property type="protein sequence ID" value="MBB4610952.1"/>
    <property type="molecule type" value="Genomic_DNA"/>
</dbReference>
<organism evidence="4 6">
    <name type="scientific">Sphingomonas yabuuchiae</name>
    <dbReference type="NCBI Taxonomy" id="172044"/>
    <lineage>
        <taxon>Bacteria</taxon>
        <taxon>Pseudomonadati</taxon>
        <taxon>Pseudomonadota</taxon>
        <taxon>Alphaproteobacteria</taxon>
        <taxon>Sphingomonadales</taxon>
        <taxon>Sphingomonadaceae</taxon>
        <taxon>Sphingomonas</taxon>
    </lineage>
</organism>
<dbReference type="InterPro" id="IPR040531">
    <property type="entry name" value="DUF5623"/>
</dbReference>
<dbReference type="Pfam" id="PF18536">
    <property type="entry name" value="DUF5623"/>
    <property type="match status" value="1"/>
</dbReference>
<evidence type="ECO:0000259" key="2">
    <source>
        <dbReference type="Pfam" id="PF18536"/>
    </source>
</evidence>
<reference evidence="4" key="2">
    <citation type="submission" date="2021-01" db="EMBL/GenBank/DDBJ databases">
        <title>Genome Sequencing of Type Strains.</title>
        <authorList>
            <person name="Lemaire J.F."/>
            <person name="Inderbitzin P."/>
            <person name="Collins S.B."/>
            <person name="Wespe N."/>
            <person name="Knight-Connoni V."/>
        </authorList>
    </citation>
    <scope>NUCLEOTIDE SEQUENCE</scope>
    <source>
        <strain evidence="4">DSM 14562</strain>
    </source>
</reference>
<evidence type="ECO:0000256" key="1">
    <source>
        <dbReference type="SAM" id="MobiDB-lite"/>
    </source>
</evidence>
<sequence length="437" mass="49749">MLISDIRPTTIEGVKSLAAQYRKQEGIKYSQALDVAAKAANCTNFKNALRILPSIGSRAKKPYILLTIYWCDKDKRYEIGRETLTIALEKPILDICEKLMLKQVRGFGNLRMVAPDHFVCDAIAGSQSFARERLSTAERSLRFMERTGLRPSRDFRKAYPNGQADDQLPDSDHTTDWVDPVSGQFILIDEPYSGVPDEAKRADWSDRTDWRVVKTQWEGMYYPSRCDLYVATDGRTGYDIDALVAKINAMQSPFLEEDWTGESAPSWETFISPMATTPLDQKRARCRGMIYPMPTKTTLPYSYNMGENRRRPAAAMPVDGHTQAGRIIKSILRSAHRPYGVYRRMNSVRSTLEDWMSIEIGRGQLEGPEFFDVYYHEVDDDAPAFERAKSSSGIVDMLGELKHRLQVAYPNCAPLRQQIHKIDMSISLVSKMKTARK</sequence>